<keyword evidence="7" id="KW-0805">Transcription regulation</keyword>
<evidence type="ECO:0000256" key="6">
    <source>
        <dbReference type="ARBA" id="ARBA00022833"/>
    </source>
</evidence>
<evidence type="ECO:0000256" key="11">
    <source>
        <dbReference type="PROSITE-ProRule" id="PRU00042"/>
    </source>
</evidence>
<proteinExistence type="inferred from homology"/>
<feature type="domain" description="C2H2-type" evidence="12">
    <location>
        <begin position="106"/>
        <end position="133"/>
    </location>
</feature>
<dbReference type="PROSITE" id="PS50157">
    <property type="entry name" value="ZINC_FINGER_C2H2_2"/>
    <property type="match status" value="4"/>
</dbReference>
<dbReference type="PANTHER" id="PTHR14196:SF12">
    <property type="entry name" value="ZINC FINGER PROTEIN 208-LIKE"/>
    <property type="match status" value="1"/>
</dbReference>
<dbReference type="InterPro" id="IPR013087">
    <property type="entry name" value="Znf_C2H2_type"/>
</dbReference>
<accession>A0A3Q2E3Q5</accession>
<dbReference type="FunFam" id="3.30.160.60:FF:000100">
    <property type="entry name" value="Zinc finger 45-like"/>
    <property type="match status" value="1"/>
</dbReference>
<keyword evidence="10" id="KW-0539">Nucleus</keyword>
<dbReference type="GO" id="GO:0005634">
    <property type="term" value="C:nucleus"/>
    <property type="evidence" value="ECO:0007669"/>
    <property type="project" value="UniProtKB-SubCell"/>
</dbReference>
<protein>
    <recommendedName>
        <fullName evidence="12">C2H2-type domain-containing protein</fullName>
    </recommendedName>
</protein>
<dbReference type="AlphaFoldDB" id="A0A3Q2E3Q5"/>
<evidence type="ECO:0000256" key="9">
    <source>
        <dbReference type="ARBA" id="ARBA00023163"/>
    </source>
</evidence>
<dbReference type="FunFam" id="3.30.160.60:FF:001177">
    <property type="entry name" value="Zinc finger protein 33A"/>
    <property type="match status" value="1"/>
</dbReference>
<dbReference type="SUPFAM" id="SSF57667">
    <property type="entry name" value="beta-beta-alpha zinc fingers"/>
    <property type="match status" value="2"/>
</dbReference>
<evidence type="ECO:0000256" key="8">
    <source>
        <dbReference type="ARBA" id="ARBA00023125"/>
    </source>
</evidence>
<dbReference type="GO" id="GO:0008270">
    <property type="term" value="F:zinc ion binding"/>
    <property type="evidence" value="ECO:0007669"/>
    <property type="project" value="UniProtKB-KW"/>
</dbReference>
<dbReference type="Pfam" id="PF13894">
    <property type="entry name" value="zf-C2H2_4"/>
    <property type="match status" value="1"/>
</dbReference>
<dbReference type="FunFam" id="3.30.160.60:FF:001480">
    <property type="entry name" value="Si:cabz01071911.3"/>
    <property type="match status" value="1"/>
</dbReference>
<keyword evidence="6" id="KW-0862">Zinc</keyword>
<sequence>MSFCCQQKLENHWTKEETTELPISEHEEQLVLKHETEDTGEKPSPCEKPFTCTICKKNFSEKGNLTSHMRIHTGEKPFSCAFCNKKFTKRSNLTSHMRIHTGDKPFSCTICNKNFTEKGNLTAHIRIHTGEKPFSCIICNKNFTEKGKLTSHMRIHTGEKPYSCTICEKNFSEKVSVMCTPRNLVLLTTSTAELLMTSGMWLGRFFLKSKMISFVF</sequence>
<keyword evidence="5 11" id="KW-0863">Zinc-finger</keyword>
<feature type="domain" description="C2H2-type" evidence="12">
    <location>
        <begin position="50"/>
        <end position="77"/>
    </location>
</feature>
<evidence type="ECO:0000313" key="13">
    <source>
        <dbReference type="Ensembl" id="ENSCVAP00000025974.1"/>
    </source>
</evidence>
<keyword evidence="3" id="KW-0479">Metal-binding</keyword>
<reference evidence="13" key="1">
    <citation type="submission" date="2025-08" db="UniProtKB">
        <authorList>
            <consortium name="Ensembl"/>
        </authorList>
    </citation>
    <scope>IDENTIFICATION</scope>
</reference>
<keyword evidence="4" id="KW-0677">Repeat</keyword>
<dbReference type="PROSITE" id="PS00028">
    <property type="entry name" value="ZINC_FINGER_C2H2_1"/>
    <property type="match status" value="4"/>
</dbReference>
<dbReference type="SMART" id="SM00355">
    <property type="entry name" value="ZnF_C2H2"/>
    <property type="match status" value="4"/>
</dbReference>
<evidence type="ECO:0000256" key="7">
    <source>
        <dbReference type="ARBA" id="ARBA00023015"/>
    </source>
</evidence>
<dbReference type="Proteomes" id="UP000265020">
    <property type="component" value="Unassembled WGS sequence"/>
</dbReference>
<dbReference type="PANTHER" id="PTHR14196">
    <property type="entry name" value="ODD-SKIPPED - RELATED"/>
    <property type="match status" value="1"/>
</dbReference>
<dbReference type="Pfam" id="PF00096">
    <property type="entry name" value="zf-C2H2"/>
    <property type="match status" value="3"/>
</dbReference>
<dbReference type="Ensembl" id="ENSCVAT00000000279.1">
    <property type="protein sequence ID" value="ENSCVAP00000025974.1"/>
    <property type="gene ID" value="ENSCVAG00000011213.1"/>
</dbReference>
<dbReference type="GO" id="GO:0000981">
    <property type="term" value="F:DNA-binding transcription factor activity, RNA polymerase II-specific"/>
    <property type="evidence" value="ECO:0007669"/>
    <property type="project" value="TreeGrafter"/>
</dbReference>
<evidence type="ECO:0000256" key="1">
    <source>
        <dbReference type="ARBA" id="ARBA00004123"/>
    </source>
</evidence>
<keyword evidence="9" id="KW-0804">Transcription</keyword>
<dbReference type="InterPro" id="IPR036236">
    <property type="entry name" value="Znf_C2H2_sf"/>
</dbReference>
<evidence type="ECO:0000259" key="12">
    <source>
        <dbReference type="PROSITE" id="PS50157"/>
    </source>
</evidence>
<evidence type="ECO:0000256" key="2">
    <source>
        <dbReference type="ARBA" id="ARBA00006991"/>
    </source>
</evidence>
<dbReference type="FunFam" id="3.30.160.60:FF:000912">
    <property type="entry name" value="Zinc finger protein 660"/>
    <property type="match status" value="1"/>
</dbReference>
<evidence type="ECO:0000256" key="4">
    <source>
        <dbReference type="ARBA" id="ARBA00022737"/>
    </source>
</evidence>
<comment type="similarity">
    <text evidence="2">Belongs to the krueppel C2H2-type zinc-finger protein family.</text>
</comment>
<dbReference type="GeneTree" id="ENSGT00940000157046"/>
<evidence type="ECO:0000256" key="3">
    <source>
        <dbReference type="ARBA" id="ARBA00022723"/>
    </source>
</evidence>
<feature type="domain" description="C2H2-type" evidence="12">
    <location>
        <begin position="78"/>
        <end position="105"/>
    </location>
</feature>
<feature type="domain" description="C2H2-type" evidence="12">
    <location>
        <begin position="134"/>
        <end position="161"/>
    </location>
</feature>
<dbReference type="FunFam" id="3.30.160.60:FF:000264">
    <property type="entry name" value="Zinc finger protein 236"/>
    <property type="match status" value="1"/>
</dbReference>
<keyword evidence="14" id="KW-1185">Reference proteome</keyword>
<name>A0A3Q2E3Q5_CYPVA</name>
<organism evidence="13 14">
    <name type="scientific">Cyprinodon variegatus</name>
    <name type="common">Sheepshead minnow</name>
    <dbReference type="NCBI Taxonomy" id="28743"/>
    <lineage>
        <taxon>Eukaryota</taxon>
        <taxon>Metazoa</taxon>
        <taxon>Chordata</taxon>
        <taxon>Craniata</taxon>
        <taxon>Vertebrata</taxon>
        <taxon>Euteleostomi</taxon>
        <taxon>Actinopterygii</taxon>
        <taxon>Neopterygii</taxon>
        <taxon>Teleostei</taxon>
        <taxon>Neoteleostei</taxon>
        <taxon>Acanthomorphata</taxon>
        <taxon>Ovalentaria</taxon>
        <taxon>Atherinomorphae</taxon>
        <taxon>Cyprinodontiformes</taxon>
        <taxon>Cyprinodontidae</taxon>
        <taxon>Cyprinodon</taxon>
    </lineage>
</organism>
<keyword evidence="8" id="KW-0238">DNA-binding</keyword>
<comment type="subcellular location">
    <subcellularLocation>
        <location evidence="1">Nucleus</location>
    </subcellularLocation>
</comment>
<evidence type="ECO:0000256" key="10">
    <source>
        <dbReference type="ARBA" id="ARBA00023242"/>
    </source>
</evidence>
<dbReference type="Gene3D" id="3.30.160.60">
    <property type="entry name" value="Classic Zinc Finger"/>
    <property type="match status" value="5"/>
</dbReference>
<dbReference type="InterPro" id="IPR050717">
    <property type="entry name" value="C2H2-ZF_Transcription_Reg"/>
</dbReference>
<evidence type="ECO:0000256" key="5">
    <source>
        <dbReference type="ARBA" id="ARBA00022771"/>
    </source>
</evidence>
<dbReference type="GO" id="GO:0000977">
    <property type="term" value="F:RNA polymerase II transcription regulatory region sequence-specific DNA binding"/>
    <property type="evidence" value="ECO:0007669"/>
    <property type="project" value="TreeGrafter"/>
</dbReference>
<reference evidence="13" key="2">
    <citation type="submission" date="2025-09" db="UniProtKB">
        <authorList>
            <consortium name="Ensembl"/>
        </authorList>
    </citation>
    <scope>IDENTIFICATION</scope>
</reference>
<evidence type="ECO:0000313" key="14">
    <source>
        <dbReference type="Proteomes" id="UP000265020"/>
    </source>
</evidence>